<dbReference type="AlphaFoldDB" id="A0A8H4A187"/>
<evidence type="ECO:0000313" key="2">
    <source>
        <dbReference type="Proteomes" id="UP000439903"/>
    </source>
</evidence>
<gene>
    <name evidence="1" type="ORF">F8M41_012060</name>
</gene>
<comment type="caution">
    <text evidence="1">The sequence shown here is derived from an EMBL/GenBank/DDBJ whole genome shotgun (WGS) entry which is preliminary data.</text>
</comment>
<name>A0A8H4A187_GIGMA</name>
<organism evidence="1 2">
    <name type="scientific">Gigaspora margarita</name>
    <dbReference type="NCBI Taxonomy" id="4874"/>
    <lineage>
        <taxon>Eukaryota</taxon>
        <taxon>Fungi</taxon>
        <taxon>Fungi incertae sedis</taxon>
        <taxon>Mucoromycota</taxon>
        <taxon>Glomeromycotina</taxon>
        <taxon>Glomeromycetes</taxon>
        <taxon>Diversisporales</taxon>
        <taxon>Gigasporaceae</taxon>
        <taxon>Gigaspora</taxon>
    </lineage>
</organism>
<dbReference type="Proteomes" id="UP000439903">
    <property type="component" value="Unassembled WGS sequence"/>
</dbReference>
<dbReference type="EMBL" id="WTPW01002452">
    <property type="protein sequence ID" value="KAF0381780.1"/>
    <property type="molecule type" value="Genomic_DNA"/>
</dbReference>
<protein>
    <submittedName>
        <fullName evidence="1">Uncharacterized protein</fullName>
    </submittedName>
</protein>
<sequence>MKVKDSPKGVEIIEIALILHNFIEKNGDTWGQISYNDNAIEIQPEEDSELVDQVLEENETNLYEKNLAKIKQQNLLEVVL</sequence>
<accession>A0A8H4A187</accession>
<dbReference type="OrthoDB" id="2406405at2759"/>
<proteinExistence type="predicted"/>
<keyword evidence="2" id="KW-1185">Reference proteome</keyword>
<reference evidence="1 2" key="1">
    <citation type="journal article" date="2019" name="Environ. Microbiol.">
        <title>At the nexus of three kingdoms: the genome of the mycorrhizal fungus Gigaspora margarita provides insights into plant, endobacterial and fungal interactions.</title>
        <authorList>
            <person name="Venice F."/>
            <person name="Ghignone S."/>
            <person name="Salvioli di Fossalunga A."/>
            <person name="Amselem J."/>
            <person name="Novero M."/>
            <person name="Xianan X."/>
            <person name="Sedzielewska Toro K."/>
            <person name="Morin E."/>
            <person name="Lipzen A."/>
            <person name="Grigoriev I.V."/>
            <person name="Henrissat B."/>
            <person name="Martin F.M."/>
            <person name="Bonfante P."/>
        </authorList>
    </citation>
    <scope>NUCLEOTIDE SEQUENCE [LARGE SCALE GENOMIC DNA]</scope>
    <source>
        <strain evidence="1 2">BEG34</strain>
    </source>
</reference>
<evidence type="ECO:0000313" key="1">
    <source>
        <dbReference type="EMBL" id="KAF0381780.1"/>
    </source>
</evidence>